<organism evidence="2 3">
    <name type="scientific">Clostridium saccharoperbutylacetonicum N1-4(HMT)</name>
    <dbReference type="NCBI Taxonomy" id="931276"/>
    <lineage>
        <taxon>Bacteria</taxon>
        <taxon>Bacillati</taxon>
        <taxon>Bacillota</taxon>
        <taxon>Clostridia</taxon>
        <taxon>Eubacteriales</taxon>
        <taxon>Clostridiaceae</taxon>
        <taxon>Clostridium</taxon>
    </lineage>
</organism>
<keyword evidence="3" id="KW-1185">Reference proteome</keyword>
<gene>
    <name evidence="2" type="ORF">Cspa_c19510</name>
</gene>
<dbReference type="PANTHER" id="PTHR30547:SF5">
    <property type="entry name" value="NUCLEASE YHCG-RELATED"/>
    <property type="match status" value="1"/>
</dbReference>
<dbReference type="PATRIC" id="fig|931276.5.peg.1941"/>
<dbReference type="PANTHER" id="PTHR30547">
    <property type="entry name" value="UNCHARACTERIZED PROTEIN YHCG-RELATED"/>
    <property type="match status" value="1"/>
</dbReference>
<dbReference type="InterPro" id="IPR041527">
    <property type="entry name" value="YhcG_N"/>
</dbReference>
<sequence length="158" mass="18352">MSNLMNNENIKLLYKEIVNVIDNSKKNVVMAVNSEMVILYWNIGKIIKTEILQSEKAEYGKSVISDLSKELTNEYGKGYSQANLFNMVRLYDTIQESEILQTLSVKLTWSHLLKLITIDDDLKRDFYTPMCINEHWSVRTLTDRINSILKEAPIHIHS</sequence>
<protein>
    <recommendedName>
        <fullName evidence="1">YhcG N-terminal domain-containing protein</fullName>
    </recommendedName>
</protein>
<evidence type="ECO:0000313" key="3">
    <source>
        <dbReference type="Proteomes" id="UP000011728"/>
    </source>
</evidence>
<dbReference type="EMBL" id="CP004121">
    <property type="protein sequence ID" value="AGF55717.1"/>
    <property type="molecule type" value="Genomic_DNA"/>
</dbReference>
<feature type="domain" description="YhcG N-terminal" evidence="1">
    <location>
        <begin position="16"/>
        <end position="148"/>
    </location>
</feature>
<dbReference type="HOGENOM" id="CLU_046640_5_1_9"/>
<accession>M1MW52</accession>
<dbReference type="Proteomes" id="UP000011728">
    <property type="component" value="Chromosome"/>
</dbReference>
<dbReference type="AlphaFoldDB" id="M1MW52"/>
<dbReference type="InterPro" id="IPR053148">
    <property type="entry name" value="PD-DEXK-like_domain"/>
</dbReference>
<name>M1MW52_9CLOT</name>
<evidence type="ECO:0000313" key="2">
    <source>
        <dbReference type="EMBL" id="AGF55717.1"/>
    </source>
</evidence>
<evidence type="ECO:0000259" key="1">
    <source>
        <dbReference type="Pfam" id="PF17761"/>
    </source>
</evidence>
<dbReference type="KEGG" id="csr:Cspa_c19510"/>
<proteinExistence type="predicted"/>
<dbReference type="OrthoDB" id="9801263at2"/>
<dbReference type="Pfam" id="PF17761">
    <property type="entry name" value="DUF1016_N"/>
    <property type="match status" value="1"/>
</dbReference>
<dbReference type="eggNOG" id="COG4804">
    <property type="taxonomic scope" value="Bacteria"/>
</dbReference>
<reference evidence="2 3" key="1">
    <citation type="submission" date="2013-02" db="EMBL/GenBank/DDBJ databases">
        <title>Genome sequence of Clostridium saccharoperbutylacetonicum N1-4(HMT).</title>
        <authorList>
            <person name="Poehlein A."/>
            <person name="Daniel R."/>
        </authorList>
    </citation>
    <scope>NUCLEOTIDE SEQUENCE [LARGE SCALE GENOMIC DNA]</scope>
    <source>
        <strain evidence="3">N1-4(HMT)</strain>
    </source>
</reference>